<comment type="similarity">
    <text evidence="2">Belongs to the SEC16 family.</text>
</comment>
<dbReference type="Pfam" id="PF12931">
    <property type="entry name" value="TPR_Sec16"/>
    <property type="match status" value="1"/>
</dbReference>
<feature type="compositionally biased region" description="Polar residues" evidence="11">
    <location>
        <begin position="559"/>
        <end position="573"/>
    </location>
</feature>
<evidence type="ECO:0000256" key="9">
    <source>
        <dbReference type="ARBA" id="ARBA00030650"/>
    </source>
</evidence>
<feature type="compositionally biased region" description="Basic and acidic residues" evidence="11">
    <location>
        <begin position="456"/>
        <end position="471"/>
    </location>
</feature>
<reference evidence="13 14" key="1">
    <citation type="journal article" date="2018" name="G3 (Bethesda)">
        <title>Phylogenetic and Phylogenomic Definition of Rhizopus Species.</title>
        <authorList>
            <person name="Gryganskyi A.P."/>
            <person name="Golan J."/>
            <person name="Dolatabadi S."/>
            <person name="Mondo S."/>
            <person name="Robb S."/>
            <person name="Idnurm A."/>
            <person name="Muszewska A."/>
            <person name="Steczkiewicz K."/>
            <person name="Masonjones S."/>
            <person name="Liao H.L."/>
            <person name="Gajdeczka M.T."/>
            <person name="Anike F."/>
            <person name="Vuek A."/>
            <person name="Anishchenko I.M."/>
            <person name="Voigt K."/>
            <person name="de Hoog G.S."/>
            <person name="Smith M.E."/>
            <person name="Heitman J."/>
            <person name="Vilgalys R."/>
            <person name="Stajich J.E."/>
        </authorList>
    </citation>
    <scope>NUCLEOTIDE SEQUENCE [LARGE SCALE GENOMIC DNA]</scope>
    <source>
        <strain evidence="13 14">LSU 92-RS-03</strain>
    </source>
</reference>
<feature type="compositionally biased region" description="Basic and acidic residues" evidence="11">
    <location>
        <begin position="38"/>
        <end position="51"/>
    </location>
</feature>
<evidence type="ECO:0000256" key="6">
    <source>
        <dbReference type="ARBA" id="ARBA00022824"/>
    </source>
</evidence>
<feature type="compositionally biased region" description="Polar residues" evidence="11">
    <location>
        <begin position="582"/>
        <end position="629"/>
    </location>
</feature>
<gene>
    <name evidence="13" type="primary">SEC16_1</name>
    <name evidence="13" type="ORF">CU098_004303</name>
</gene>
<keyword evidence="7" id="KW-0931">ER-Golgi transport</keyword>
<dbReference type="EMBL" id="PJQM01002916">
    <property type="protein sequence ID" value="RCH91957.1"/>
    <property type="molecule type" value="Genomic_DNA"/>
</dbReference>
<evidence type="ECO:0000256" key="5">
    <source>
        <dbReference type="ARBA" id="ARBA00022448"/>
    </source>
</evidence>
<dbReference type="GO" id="GO:0070973">
    <property type="term" value="P:protein localization to endoplasmic reticulum exit site"/>
    <property type="evidence" value="ECO:0007669"/>
    <property type="project" value="TreeGrafter"/>
</dbReference>
<comment type="caution">
    <text evidence="13">The sequence shown here is derived from an EMBL/GenBank/DDBJ whole genome shotgun (WGS) entry which is preliminary data.</text>
</comment>
<evidence type="ECO:0000256" key="4">
    <source>
        <dbReference type="ARBA" id="ARBA00021659"/>
    </source>
</evidence>
<feature type="region of interest" description="Disordered" evidence="11">
    <location>
        <begin position="435"/>
        <end position="642"/>
    </location>
</feature>
<evidence type="ECO:0000256" key="2">
    <source>
        <dbReference type="ARBA" id="ARBA00005927"/>
    </source>
</evidence>
<proteinExistence type="inferred from homology"/>
<keyword evidence="6" id="KW-0256">Endoplasmic reticulum</keyword>
<comment type="subcellular location">
    <subcellularLocation>
        <location evidence="1">Endoplasmic reticulum</location>
    </subcellularLocation>
</comment>
<keyword evidence="5" id="KW-0813">Transport</keyword>
<evidence type="ECO:0000313" key="13">
    <source>
        <dbReference type="EMBL" id="RCH91957.1"/>
    </source>
</evidence>
<dbReference type="OrthoDB" id="2288214at2759"/>
<dbReference type="Proteomes" id="UP000253551">
    <property type="component" value="Unassembled WGS sequence"/>
</dbReference>
<keyword evidence="14" id="KW-1185">Reference proteome</keyword>
<evidence type="ECO:0000256" key="1">
    <source>
        <dbReference type="ARBA" id="ARBA00004240"/>
    </source>
</evidence>
<dbReference type="AlphaFoldDB" id="A0A367JPU5"/>
<feature type="compositionally biased region" description="Polar residues" evidence="11">
    <location>
        <begin position="531"/>
        <end position="544"/>
    </location>
</feature>
<dbReference type="GO" id="GO:0007030">
    <property type="term" value="P:Golgi organization"/>
    <property type="evidence" value="ECO:0007669"/>
    <property type="project" value="TreeGrafter"/>
</dbReference>
<feature type="non-terminal residue" evidence="13">
    <location>
        <position position="1"/>
    </location>
</feature>
<feature type="compositionally biased region" description="Pro residues" evidence="11">
    <location>
        <begin position="689"/>
        <end position="700"/>
    </location>
</feature>
<protein>
    <recommendedName>
        <fullName evidence="4">COPII coat assembly protein SEC16</fullName>
    </recommendedName>
    <alternativeName>
        <fullName evidence="3">COPII coat assembly protein sec16</fullName>
    </alternativeName>
    <alternativeName>
        <fullName evidence="9 10">protein transport protein SEC16</fullName>
    </alternativeName>
</protein>
<feature type="compositionally biased region" description="Polar residues" evidence="11">
    <location>
        <begin position="499"/>
        <end position="512"/>
    </location>
</feature>
<dbReference type="Gene3D" id="1.25.40.1030">
    <property type="match status" value="1"/>
</dbReference>
<dbReference type="PANTHER" id="PTHR13402">
    <property type="entry name" value="RGPR-RELATED"/>
    <property type="match status" value="1"/>
</dbReference>
<feature type="region of interest" description="Disordered" evidence="11">
    <location>
        <begin position="309"/>
        <end position="375"/>
    </location>
</feature>
<evidence type="ECO:0000256" key="8">
    <source>
        <dbReference type="ARBA" id="ARBA00024687"/>
    </source>
</evidence>
<feature type="region of interest" description="Disordered" evidence="11">
    <location>
        <begin position="685"/>
        <end position="709"/>
    </location>
</feature>
<dbReference type="GO" id="GO:0012507">
    <property type="term" value="C:ER to Golgi transport vesicle membrane"/>
    <property type="evidence" value="ECO:0007669"/>
    <property type="project" value="TreeGrafter"/>
</dbReference>
<comment type="function">
    <text evidence="8">Involved in the initiation of assembly of the COPII coat required for the formation of transport vesicles from the endoplasmic reticulum (ER) and the selection of cargo molecules. Also involved in autophagy.</text>
</comment>
<feature type="region of interest" description="Disordered" evidence="11">
    <location>
        <begin position="269"/>
        <end position="296"/>
    </location>
</feature>
<evidence type="ECO:0000259" key="12">
    <source>
        <dbReference type="Pfam" id="PF12931"/>
    </source>
</evidence>
<feature type="non-terminal residue" evidence="13">
    <location>
        <position position="1042"/>
    </location>
</feature>
<evidence type="ECO:0000256" key="7">
    <source>
        <dbReference type="ARBA" id="ARBA00022892"/>
    </source>
</evidence>
<dbReference type="PANTHER" id="PTHR13402:SF6">
    <property type="entry name" value="SECRETORY 16, ISOFORM I"/>
    <property type="match status" value="1"/>
</dbReference>
<dbReference type="InterPro" id="IPR024298">
    <property type="entry name" value="Sec16_Sec23-bd"/>
</dbReference>
<feature type="region of interest" description="Disordered" evidence="11">
    <location>
        <begin position="77"/>
        <end position="122"/>
    </location>
</feature>
<feature type="compositionally biased region" description="Basic and acidic residues" evidence="11">
    <location>
        <begin position="359"/>
        <end position="370"/>
    </location>
</feature>
<evidence type="ECO:0000256" key="3">
    <source>
        <dbReference type="ARBA" id="ARBA00020746"/>
    </source>
</evidence>
<evidence type="ECO:0000313" key="14">
    <source>
        <dbReference type="Proteomes" id="UP000253551"/>
    </source>
</evidence>
<evidence type="ECO:0000256" key="10">
    <source>
        <dbReference type="ARBA" id="ARBA00030878"/>
    </source>
</evidence>
<feature type="domain" description="Sec16 Sec23-binding" evidence="12">
    <location>
        <begin position="885"/>
        <end position="1027"/>
    </location>
</feature>
<accession>A0A367JPU5</accession>
<dbReference type="GO" id="GO:0070971">
    <property type="term" value="C:endoplasmic reticulum exit site"/>
    <property type="evidence" value="ECO:0007669"/>
    <property type="project" value="TreeGrafter"/>
</dbReference>
<feature type="compositionally biased region" description="Polar residues" evidence="11">
    <location>
        <begin position="84"/>
        <end position="122"/>
    </location>
</feature>
<organism evidence="13 14">
    <name type="scientific">Rhizopus stolonifer</name>
    <name type="common">Rhizopus nigricans</name>
    <dbReference type="NCBI Taxonomy" id="4846"/>
    <lineage>
        <taxon>Eukaryota</taxon>
        <taxon>Fungi</taxon>
        <taxon>Fungi incertae sedis</taxon>
        <taxon>Mucoromycota</taxon>
        <taxon>Mucoromycotina</taxon>
        <taxon>Mucoromycetes</taxon>
        <taxon>Mucorales</taxon>
        <taxon>Mucorineae</taxon>
        <taxon>Rhizopodaceae</taxon>
        <taxon>Rhizopus</taxon>
    </lineage>
</organism>
<dbReference type="GO" id="GO:0016192">
    <property type="term" value="P:vesicle-mediated transport"/>
    <property type="evidence" value="ECO:0007669"/>
    <property type="project" value="UniProtKB-KW"/>
</dbReference>
<sequence>FRIMASQKEEPTASFLFGDSAGDDPFSQLQQQQQPTPPKEEQPVATEKKVAGDASSLFGNSTAGVDLFFSSTAATANTTPQSAYPPTTNASSFFDQSQGTGSFFDDLNQQQPVSLTQAYDPTTYSQQEGIEAYVPNGYQQGAEAQAYDQQQQQQQQEWVEFDPNVHYYYDEQGGVHYYDPNTNQEYDMSQYGYDYQYDPQYAEYYSQQEYDPNAYAQQQQVYDTNTYAPVTQDQTENSYFDYSHQPREVTPTDNAVAKVPAQVQSEQTLDTQQYQQGDQYGSQQQNYQSYEPVSTETVSVDRYAPAEYNTQATDLQVQVPPLDIKDNGPSPSAPPQKAIVTLPSLPRSSAMSPGAQISSHRDSFDAKANSEMDQSPSKFVQEDLNDLDDLVFGGNKQPQVEDLDDLFGIDNNQDQKVPEIHHEADSILFGSELEQTTQEVASKPKEQDCSFAYELTENKKEEHQVEQHEDEQPSEDNAQAEQHAIISEESNHSAAFESQEANYEHQQASQETGKAFTQVPGFENQDHINYESVNQKDSQGNYESEQAIDYSPQLPEYGTQETAKYESQQSTYEAQEDVNHEPPQTDTASYEPYQTANYEPQQSAYEPQQTTSYEFQQTVSYEPGQSTEYEPQPLTGYEPEPSDYEPRYAVTLHEPQPAASREILRPPPTKYPSMPPAFPPAASIKSVSSPPPFSTMPPPRSNSITEPDRHQMTSPFRMIERSATVPPPMTERIASPRPQLVPCPDPACEGENKVKAKFCCECGRPLAGISRSTTPSAATMSSYDVMTFTRPQDEKKDACKTSLEQFLKTITGDVEERRRLVLNYIQGRLGEFEESKALLWKLVELMIQHHEDALGDGGQLDKSIIGLLSSHSPAGINDLDQLEFMLAQGDRQSACQFAVEHDMWAHALIIASIDPDQFKHIITQFIDRGLYTSQLEWKPQIADNKKSLRMLYSVFNGTGAASVAQFVKNAVEEEPMYTQKTLEGWKDALALVLANRSMNDQEAIHGLGNQLEQAGLTNESQLCYLLSPDLLGLGTAWSADLD</sequence>
<feature type="compositionally biased region" description="Polar residues" evidence="11">
    <location>
        <begin position="346"/>
        <end position="358"/>
    </location>
</feature>
<name>A0A367JPU5_RHIST</name>
<feature type="region of interest" description="Disordered" evidence="11">
    <location>
        <begin position="1"/>
        <end position="56"/>
    </location>
</feature>
<dbReference type="STRING" id="4846.A0A367JPU5"/>
<evidence type="ECO:0000256" key="11">
    <source>
        <dbReference type="SAM" id="MobiDB-lite"/>
    </source>
</evidence>
<feature type="compositionally biased region" description="Low complexity" evidence="11">
    <location>
        <begin position="269"/>
        <end position="291"/>
    </location>
</feature>